<reference evidence="1 2" key="1">
    <citation type="submission" date="2018-11" db="EMBL/GenBank/DDBJ databases">
        <authorList>
            <person name="Mardanov A.V."/>
            <person name="Ravin N.V."/>
            <person name="Dedysh S.N."/>
        </authorList>
    </citation>
    <scope>NUCLEOTIDE SEQUENCE [LARGE SCALE GENOMIC DNA]</scope>
    <source>
        <strain evidence="1 2">AF10</strain>
    </source>
</reference>
<dbReference type="Proteomes" id="UP000289437">
    <property type="component" value="Unassembled WGS sequence"/>
</dbReference>
<proteinExistence type="predicted"/>
<keyword evidence="2" id="KW-1185">Reference proteome</keyword>
<evidence type="ECO:0000313" key="2">
    <source>
        <dbReference type="Proteomes" id="UP000289437"/>
    </source>
</evidence>
<protein>
    <submittedName>
        <fullName evidence="1">Uncharacterized protein</fullName>
    </submittedName>
</protein>
<dbReference type="AlphaFoldDB" id="A0A4Q0T224"/>
<name>A0A4Q0T224_9BACT</name>
<reference evidence="2" key="2">
    <citation type="submission" date="2019-02" db="EMBL/GenBank/DDBJ databases">
        <title>Granulicella sibirica sp. nov., a psychrotolerant acidobacterium isolated from an organic soil layer in forested tundra, West Siberia.</title>
        <authorList>
            <person name="Oshkin I.Y."/>
            <person name="Kulichevskaya I.S."/>
            <person name="Rijpstra W.I.C."/>
            <person name="Sinninghe Damste J.S."/>
            <person name="Rakitin A.L."/>
            <person name="Ravin N.V."/>
            <person name="Dedysh S.N."/>
        </authorList>
    </citation>
    <scope>NUCLEOTIDE SEQUENCE [LARGE SCALE GENOMIC DNA]</scope>
    <source>
        <strain evidence="2">AF10</strain>
    </source>
</reference>
<evidence type="ECO:0000313" key="1">
    <source>
        <dbReference type="EMBL" id="RXH57643.1"/>
    </source>
</evidence>
<accession>A0A4Q0T224</accession>
<organism evidence="1 2">
    <name type="scientific">Granulicella sibirica</name>
    <dbReference type="NCBI Taxonomy" id="2479048"/>
    <lineage>
        <taxon>Bacteria</taxon>
        <taxon>Pseudomonadati</taxon>
        <taxon>Acidobacteriota</taxon>
        <taxon>Terriglobia</taxon>
        <taxon>Terriglobales</taxon>
        <taxon>Acidobacteriaceae</taxon>
        <taxon>Granulicella</taxon>
    </lineage>
</organism>
<sequence length="106" mass="12222">MKIETAKTPNLTKVIAAGVLAGAVLMAAPQKAEAQQFGVSVGVGRPYGGPVYERGFRDDRFRDDRGFYAERRRDEFRRQEAFARQERWDREHRFYRAPAYGFGYGR</sequence>
<comment type="caution">
    <text evidence="1">The sequence shown here is derived from an EMBL/GenBank/DDBJ whole genome shotgun (WGS) entry which is preliminary data.</text>
</comment>
<dbReference type="EMBL" id="RDSM01000001">
    <property type="protein sequence ID" value="RXH57643.1"/>
    <property type="molecule type" value="Genomic_DNA"/>
</dbReference>
<dbReference type="RefSeq" id="WP_128911786.1">
    <property type="nucleotide sequence ID" value="NZ_RDSM01000001.1"/>
</dbReference>
<gene>
    <name evidence="1" type="ORF">GRAN_0953</name>
</gene>